<dbReference type="GO" id="GO:0003676">
    <property type="term" value="F:nucleic acid binding"/>
    <property type="evidence" value="ECO:0007669"/>
    <property type="project" value="InterPro"/>
</dbReference>
<dbReference type="InterPro" id="IPR036397">
    <property type="entry name" value="RNaseH_sf"/>
</dbReference>
<evidence type="ECO:0000313" key="3">
    <source>
        <dbReference type="Proteomes" id="UP000177478"/>
    </source>
</evidence>
<dbReference type="NCBIfam" id="NF033563">
    <property type="entry name" value="transpos_IS30"/>
    <property type="match status" value="1"/>
</dbReference>
<dbReference type="PROSITE" id="PS50994">
    <property type="entry name" value="INTEGRASE"/>
    <property type="match status" value="1"/>
</dbReference>
<organism evidence="2 3">
    <name type="scientific">Candidatus Yanofskybacteria bacterium RIFCSPHIGHO2_12_FULL_45_19b</name>
    <dbReference type="NCBI Taxonomy" id="1802689"/>
    <lineage>
        <taxon>Bacteria</taxon>
        <taxon>Candidatus Yanofskyibacteriota</taxon>
    </lineage>
</organism>
<evidence type="ECO:0000313" key="2">
    <source>
        <dbReference type="EMBL" id="OGN20058.1"/>
    </source>
</evidence>
<dbReference type="EMBL" id="MGKD01000009">
    <property type="protein sequence ID" value="OGN20058.1"/>
    <property type="molecule type" value="Genomic_DNA"/>
</dbReference>
<dbReference type="AlphaFoldDB" id="A0A1F8G5M1"/>
<dbReference type="Gene3D" id="3.30.420.10">
    <property type="entry name" value="Ribonuclease H-like superfamily/Ribonuclease H"/>
    <property type="match status" value="1"/>
</dbReference>
<comment type="caution">
    <text evidence="2">The sequence shown here is derived from an EMBL/GenBank/DDBJ whole genome shotgun (WGS) entry which is preliminary data.</text>
</comment>
<dbReference type="InterPro" id="IPR012337">
    <property type="entry name" value="RNaseH-like_sf"/>
</dbReference>
<protein>
    <recommendedName>
        <fullName evidence="1">Integrase catalytic domain-containing protein</fullName>
    </recommendedName>
</protein>
<dbReference type="PANTHER" id="PTHR10948">
    <property type="entry name" value="TRANSPOSASE"/>
    <property type="match status" value="1"/>
</dbReference>
<feature type="domain" description="Integrase catalytic" evidence="1">
    <location>
        <begin position="1"/>
        <end position="154"/>
    </location>
</feature>
<dbReference type="InterPro" id="IPR001584">
    <property type="entry name" value="Integrase_cat-core"/>
</dbReference>
<name>A0A1F8G5M1_9BACT</name>
<dbReference type="Proteomes" id="UP000177478">
    <property type="component" value="Unassembled WGS sequence"/>
</dbReference>
<sequence>MLADRLGMQKRISSSRESSGSGILLVIVDRKLRVAFLEQILRPSVVNVTTAMLKIKERYPEWKSMTTDNDILFSDHPVMAQKLGVTSYFCFPGHAWEKGSIENANKWIRRYIAKSSDISRYSKRFVRNLEEKMNRRIMKTLNYYRPGELLKQYRKRKQRLRAVES</sequence>
<dbReference type="GO" id="GO:0032196">
    <property type="term" value="P:transposition"/>
    <property type="evidence" value="ECO:0007669"/>
    <property type="project" value="TreeGrafter"/>
</dbReference>
<accession>A0A1F8G5M1</accession>
<proteinExistence type="predicted"/>
<dbReference type="SUPFAM" id="SSF53098">
    <property type="entry name" value="Ribonuclease H-like"/>
    <property type="match status" value="1"/>
</dbReference>
<dbReference type="GO" id="GO:0004803">
    <property type="term" value="F:transposase activity"/>
    <property type="evidence" value="ECO:0007669"/>
    <property type="project" value="TreeGrafter"/>
</dbReference>
<gene>
    <name evidence="2" type="ORF">A3F25_01835</name>
</gene>
<dbReference type="PANTHER" id="PTHR10948:SF23">
    <property type="entry name" value="TRANSPOSASE INSI FOR INSERTION SEQUENCE ELEMENT IS30A-RELATED"/>
    <property type="match status" value="1"/>
</dbReference>
<dbReference type="GO" id="GO:0015074">
    <property type="term" value="P:DNA integration"/>
    <property type="evidence" value="ECO:0007669"/>
    <property type="project" value="InterPro"/>
</dbReference>
<dbReference type="InterPro" id="IPR051917">
    <property type="entry name" value="Transposase-Integrase"/>
</dbReference>
<dbReference type="InterPro" id="IPR053392">
    <property type="entry name" value="Transposase_IS30-like"/>
</dbReference>
<reference evidence="2 3" key="1">
    <citation type="journal article" date="2016" name="Nat. Commun.">
        <title>Thousands of microbial genomes shed light on interconnected biogeochemical processes in an aquifer system.</title>
        <authorList>
            <person name="Anantharaman K."/>
            <person name="Brown C.T."/>
            <person name="Hug L.A."/>
            <person name="Sharon I."/>
            <person name="Castelle C.J."/>
            <person name="Probst A.J."/>
            <person name="Thomas B.C."/>
            <person name="Singh A."/>
            <person name="Wilkins M.J."/>
            <person name="Karaoz U."/>
            <person name="Brodie E.L."/>
            <person name="Williams K.H."/>
            <person name="Hubbard S.S."/>
            <person name="Banfield J.F."/>
        </authorList>
    </citation>
    <scope>NUCLEOTIDE SEQUENCE [LARGE SCALE GENOMIC DNA]</scope>
</reference>
<dbReference type="GO" id="GO:0005829">
    <property type="term" value="C:cytosol"/>
    <property type="evidence" value="ECO:0007669"/>
    <property type="project" value="TreeGrafter"/>
</dbReference>
<evidence type="ECO:0000259" key="1">
    <source>
        <dbReference type="PROSITE" id="PS50994"/>
    </source>
</evidence>